<evidence type="ECO:0000256" key="1">
    <source>
        <dbReference type="ARBA" id="ARBA00022730"/>
    </source>
</evidence>
<dbReference type="Gene3D" id="2.40.240.10">
    <property type="entry name" value="Ribosomal Protein L25, Chain P"/>
    <property type="match status" value="1"/>
</dbReference>
<dbReference type="InterPro" id="IPR020930">
    <property type="entry name" value="Ribosomal_uL5_bac-type"/>
</dbReference>
<dbReference type="PANTHER" id="PTHR33284">
    <property type="entry name" value="RIBOSOMAL PROTEIN L25/GLN-TRNA SYNTHETASE, ANTI-CODON-BINDING DOMAIN-CONTAINING PROTEIN"/>
    <property type="match status" value="1"/>
</dbReference>
<dbReference type="InterPro" id="IPR029751">
    <property type="entry name" value="Ribosomal_L25_dom"/>
</dbReference>
<dbReference type="OrthoDB" id="9790002at2"/>
<evidence type="ECO:0000256" key="5">
    <source>
        <dbReference type="HAMAP-Rule" id="MF_01334"/>
    </source>
</evidence>
<dbReference type="NCBIfam" id="NF004612">
    <property type="entry name" value="PRK05943.1"/>
    <property type="match status" value="1"/>
</dbReference>
<dbReference type="InterPro" id="IPR020057">
    <property type="entry name" value="Ribosomal_bL25_b-dom"/>
</dbReference>
<dbReference type="RefSeq" id="WP_038046652.1">
    <property type="nucleotide sequence ID" value="NZ_JMFG01000004.1"/>
</dbReference>
<comment type="caution">
    <text evidence="9">The sequence shown here is derived from an EMBL/GenBank/DDBJ whole genome shotgun (WGS) entry which is preliminary data.</text>
</comment>
<evidence type="ECO:0000256" key="6">
    <source>
        <dbReference type="SAM" id="MobiDB-lite"/>
    </source>
</evidence>
<keyword evidence="2 5" id="KW-0694">RNA-binding</keyword>
<feature type="region of interest" description="Disordered" evidence="6">
    <location>
        <begin position="195"/>
        <end position="222"/>
    </location>
</feature>
<dbReference type="CDD" id="cd00495">
    <property type="entry name" value="Ribosomal_L25_TL5_CTC"/>
    <property type="match status" value="1"/>
</dbReference>
<comment type="similarity">
    <text evidence="5">Belongs to the bacterial ribosomal protein bL25 family. CTC subfamily.</text>
</comment>
<feature type="domain" description="Large ribosomal subunit protein bL25 beta" evidence="8">
    <location>
        <begin position="104"/>
        <end position="183"/>
    </location>
</feature>
<evidence type="ECO:0000313" key="9">
    <source>
        <dbReference type="EMBL" id="KDA54771.1"/>
    </source>
</evidence>
<keyword evidence="4 5" id="KW-0687">Ribonucleoprotein</keyword>
<reference evidence="9 10" key="1">
    <citation type="submission" date="2014-04" db="EMBL/GenBank/DDBJ databases">
        <title>The Genome Sequence of Thermoanaerobaculum aquaticum MP-01, The First Cultivated Group 23 Acidobacterium.</title>
        <authorList>
            <person name="Stamps B.W."/>
            <person name="Losey N.A."/>
            <person name="Lawson P.A."/>
            <person name="Stevenson B.S."/>
        </authorList>
    </citation>
    <scope>NUCLEOTIDE SEQUENCE [LARGE SCALE GENOMIC DNA]</scope>
    <source>
        <strain evidence="9 10">MP-01</strain>
    </source>
</reference>
<name>A0A062Y2X3_9BACT</name>
<feature type="domain" description="Large ribosomal subunit protein bL25 L25" evidence="7">
    <location>
        <begin position="6"/>
        <end position="95"/>
    </location>
</feature>
<dbReference type="GO" id="GO:0008097">
    <property type="term" value="F:5S rRNA binding"/>
    <property type="evidence" value="ECO:0007669"/>
    <property type="project" value="InterPro"/>
</dbReference>
<keyword evidence="3 5" id="KW-0689">Ribosomal protein</keyword>
<dbReference type="EMBL" id="JMFG01000004">
    <property type="protein sequence ID" value="KDA54771.1"/>
    <property type="molecule type" value="Genomic_DNA"/>
</dbReference>
<dbReference type="NCBIfam" id="NF004128">
    <property type="entry name" value="PRK05618.1-2"/>
    <property type="match status" value="1"/>
</dbReference>
<dbReference type="PANTHER" id="PTHR33284:SF1">
    <property type="entry name" value="RIBOSOMAL PROTEIN L25_GLN-TRNA SYNTHETASE, ANTI-CODON-BINDING DOMAIN-CONTAINING PROTEIN"/>
    <property type="match status" value="1"/>
</dbReference>
<accession>A0A062Y2X3</accession>
<dbReference type="GO" id="GO:0006412">
    <property type="term" value="P:translation"/>
    <property type="evidence" value="ECO:0007669"/>
    <property type="project" value="UniProtKB-UniRule"/>
</dbReference>
<sequence>MGELVIEVERRERFGKGASRKLRAQGLIPAVVYGGGKEPVPVVVNRKFVTELLHQEKGKNTIFLLRMKGTKQERHAMLKDFQVDPITQQYIHLDFIRVMKGQHVRVEVPVELTGESVGVKAGGFLDFTGRSLHIECPADAIPEKIVVDISGLHIGQHVTAADVSLPAGAKLLDDPHKVLVTIEGRAAAAEEELAAAPAGEEMAEPEVIRRGKAEAEEGEEES</sequence>
<comment type="function">
    <text evidence="5">This is one of the proteins that binds to the 5S RNA in the ribosome where it forms part of the central protuberance.</text>
</comment>
<dbReference type="AlphaFoldDB" id="A0A062Y2X3"/>
<dbReference type="SUPFAM" id="SSF50715">
    <property type="entry name" value="Ribosomal protein L25-like"/>
    <property type="match status" value="1"/>
</dbReference>
<protein>
    <recommendedName>
        <fullName evidence="5">Large ribosomal subunit protein bL25</fullName>
    </recommendedName>
    <alternativeName>
        <fullName evidence="5">General stress protein CTC</fullName>
    </alternativeName>
</protein>
<dbReference type="InterPro" id="IPR020056">
    <property type="entry name" value="Rbsml_bL25/Gln-tRNA_synth_N"/>
</dbReference>
<evidence type="ECO:0000259" key="7">
    <source>
        <dbReference type="Pfam" id="PF01386"/>
    </source>
</evidence>
<evidence type="ECO:0000313" key="10">
    <source>
        <dbReference type="Proteomes" id="UP000027284"/>
    </source>
</evidence>
<dbReference type="NCBIfam" id="TIGR00731">
    <property type="entry name" value="bL25_bact_ctc"/>
    <property type="match status" value="1"/>
</dbReference>
<dbReference type="Pfam" id="PF01386">
    <property type="entry name" value="Ribosomal_L25p"/>
    <property type="match status" value="1"/>
</dbReference>
<dbReference type="GO" id="GO:0022625">
    <property type="term" value="C:cytosolic large ribosomal subunit"/>
    <property type="evidence" value="ECO:0007669"/>
    <property type="project" value="TreeGrafter"/>
</dbReference>
<dbReference type="HAMAP" id="MF_01334">
    <property type="entry name" value="Ribosomal_bL25_CTC"/>
    <property type="match status" value="1"/>
</dbReference>
<organism evidence="9 10">
    <name type="scientific">Thermoanaerobaculum aquaticum</name>
    <dbReference type="NCBI Taxonomy" id="1312852"/>
    <lineage>
        <taxon>Bacteria</taxon>
        <taxon>Pseudomonadati</taxon>
        <taxon>Acidobacteriota</taxon>
        <taxon>Thermoanaerobaculia</taxon>
        <taxon>Thermoanaerobaculales</taxon>
        <taxon>Thermoanaerobaculaceae</taxon>
        <taxon>Thermoanaerobaculum</taxon>
    </lineage>
</organism>
<dbReference type="Pfam" id="PF14693">
    <property type="entry name" value="Ribosomal_TL5_C"/>
    <property type="match status" value="1"/>
</dbReference>
<dbReference type="InterPro" id="IPR011035">
    <property type="entry name" value="Ribosomal_bL25/Gln-tRNA_synth"/>
</dbReference>
<evidence type="ECO:0000256" key="3">
    <source>
        <dbReference type="ARBA" id="ARBA00022980"/>
    </source>
</evidence>
<evidence type="ECO:0000256" key="4">
    <source>
        <dbReference type="ARBA" id="ARBA00023274"/>
    </source>
</evidence>
<feature type="compositionally biased region" description="Basic and acidic residues" evidence="6">
    <location>
        <begin position="206"/>
        <end position="215"/>
    </location>
</feature>
<dbReference type="Gene3D" id="2.170.120.20">
    <property type="entry name" value="Ribosomal protein L25, beta domain"/>
    <property type="match status" value="1"/>
</dbReference>
<keyword evidence="1 5" id="KW-0699">rRNA-binding</keyword>
<keyword evidence="10" id="KW-1185">Reference proteome</keyword>
<dbReference type="InterPro" id="IPR001021">
    <property type="entry name" value="Ribosomal_bL25_long"/>
</dbReference>
<comment type="subunit">
    <text evidence="5">Part of the 50S ribosomal subunit; part of the 5S rRNA/L5/L18/L25 subcomplex. Contacts the 5S rRNA. Binds to the 5S rRNA independently of L5 and L18.</text>
</comment>
<evidence type="ECO:0000256" key="2">
    <source>
        <dbReference type="ARBA" id="ARBA00022884"/>
    </source>
</evidence>
<dbReference type="InterPro" id="IPR037121">
    <property type="entry name" value="Ribosomal_bL25_C"/>
</dbReference>
<gene>
    <name evidence="5" type="primary">rplY</name>
    <name evidence="5" type="synonym">ctc</name>
    <name evidence="9" type="ORF">EG19_08970</name>
</gene>
<dbReference type="GO" id="GO:0003735">
    <property type="term" value="F:structural constituent of ribosome"/>
    <property type="evidence" value="ECO:0007669"/>
    <property type="project" value="InterPro"/>
</dbReference>
<dbReference type="STRING" id="1312852.EG19_08970"/>
<evidence type="ECO:0000259" key="8">
    <source>
        <dbReference type="Pfam" id="PF14693"/>
    </source>
</evidence>
<dbReference type="Proteomes" id="UP000027284">
    <property type="component" value="Unassembled WGS sequence"/>
</dbReference>
<proteinExistence type="inferred from homology"/>